<accession>A0A0R3XDF5</accession>
<evidence type="ECO:0000313" key="3">
    <source>
        <dbReference type="WBParaSite" id="TTAC_0001158201-mRNA-1"/>
    </source>
</evidence>
<dbReference type="Proteomes" id="UP000274429">
    <property type="component" value="Unassembled WGS sequence"/>
</dbReference>
<proteinExistence type="predicted"/>
<keyword evidence="2" id="KW-1185">Reference proteome</keyword>
<evidence type="ECO:0000313" key="1">
    <source>
        <dbReference type="EMBL" id="VDM37040.1"/>
    </source>
</evidence>
<dbReference type="AlphaFoldDB" id="A0A0R3XDF5"/>
<dbReference type="WBParaSite" id="TTAC_0001158201-mRNA-1">
    <property type="protein sequence ID" value="TTAC_0001158201-mRNA-1"/>
    <property type="gene ID" value="TTAC_0001158201"/>
</dbReference>
<evidence type="ECO:0000313" key="2">
    <source>
        <dbReference type="Proteomes" id="UP000274429"/>
    </source>
</evidence>
<dbReference type="EMBL" id="UYWX01025068">
    <property type="protein sequence ID" value="VDM37040.1"/>
    <property type="molecule type" value="Genomic_DNA"/>
</dbReference>
<name>A0A0R3XDF5_HYDTA</name>
<reference evidence="1 2" key="2">
    <citation type="submission" date="2018-11" db="EMBL/GenBank/DDBJ databases">
        <authorList>
            <consortium name="Pathogen Informatics"/>
        </authorList>
    </citation>
    <scope>NUCLEOTIDE SEQUENCE [LARGE SCALE GENOMIC DNA]</scope>
</reference>
<organism evidence="3">
    <name type="scientific">Hydatigena taeniaeformis</name>
    <name type="common">Feline tapeworm</name>
    <name type="synonym">Taenia taeniaeformis</name>
    <dbReference type="NCBI Taxonomy" id="6205"/>
    <lineage>
        <taxon>Eukaryota</taxon>
        <taxon>Metazoa</taxon>
        <taxon>Spiralia</taxon>
        <taxon>Lophotrochozoa</taxon>
        <taxon>Platyhelminthes</taxon>
        <taxon>Cestoda</taxon>
        <taxon>Eucestoda</taxon>
        <taxon>Cyclophyllidea</taxon>
        <taxon>Taeniidae</taxon>
        <taxon>Hydatigera</taxon>
    </lineage>
</organism>
<gene>
    <name evidence="1" type="ORF">TTAC_LOCUS11565</name>
</gene>
<reference evidence="3" key="1">
    <citation type="submission" date="2017-02" db="UniProtKB">
        <authorList>
            <consortium name="WormBaseParasite"/>
        </authorList>
    </citation>
    <scope>IDENTIFICATION</scope>
</reference>
<sequence>MLHNYYVVLMTTPSLGHIGVKNAQSSHALQFAIAIGATAPVWRRVCVFWQSERDHTSSSSSSSSSFSLASLQVHYTPTLTSREQECGRGTVRRVPPPPLAILCSVDDFAASSNWLGIACIHAHHYCHLAC</sequence>
<protein>
    <submittedName>
        <fullName evidence="3">Secreted protein</fullName>
    </submittedName>
</protein>